<dbReference type="GO" id="GO:0044774">
    <property type="term" value="P:mitotic DNA integrity checkpoint signaling"/>
    <property type="evidence" value="ECO:0007669"/>
    <property type="project" value="TreeGrafter"/>
</dbReference>
<dbReference type="InterPro" id="IPR041426">
    <property type="entry name" value="Mos1_HTH"/>
</dbReference>
<evidence type="ECO:0000256" key="1">
    <source>
        <dbReference type="ARBA" id="ARBA00004123"/>
    </source>
</evidence>
<evidence type="ECO:0000313" key="4">
    <source>
        <dbReference type="Proteomes" id="UP000076502"/>
    </source>
</evidence>
<keyword evidence="3" id="KW-0808">Transferase</keyword>
<dbReference type="InterPro" id="IPR052709">
    <property type="entry name" value="Transposase-MT_Hybrid"/>
</dbReference>
<gene>
    <name evidence="3" type="ORF">WN55_07300</name>
</gene>
<dbReference type="GO" id="GO:0044547">
    <property type="term" value="F:DNA topoisomerase binding"/>
    <property type="evidence" value="ECO:0007669"/>
    <property type="project" value="TreeGrafter"/>
</dbReference>
<dbReference type="GO" id="GO:0035861">
    <property type="term" value="C:site of double-strand break"/>
    <property type="evidence" value="ECO:0007669"/>
    <property type="project" value="TreeGrafter"/>
</dbReference>
<dbReference type="Gene3D" id="1.10.10.1450">
    <property type="match status" value="1"/>
</dbReference>
<dbReference type="STRING" id="178035.A0A154PRV2"/>
<dbReference type="GO" id="GO:0015074">
    <property type="term" value="P:DNA integration"/>
    <property type="evidence" value="ECO:0007669"/>
    <property type="project" value="TreeGrafter"/>
</dbReference>
<dbReference type="GO" id="GO:0032259">
    <property type="term" value="P:methylation"/>
    <property type="evidence" value="ECO:0007669"/>
    <property type="project" value="UniProtKB-KW"/>
</dbReference>
<name>A0A154PRV2_DUFNO</name>
<organism evidence="3 4">
    <name type="scientific">Dufourea novaeangliae</name>
    <name type="common">Sweat bee</name>
    <dbReference type="NCBI Taxonomy" id="178035"/>
    <lineage>
        <taxon>Eukaryota</taxon>
        <taxon>Metazoa</taxon>
        <taxon>Ecdysozoa</taxon>
        <taxon>Arthropoda</taxon>
        <taxon>Hexapoda</taxon>
        <taxon>Insecta</taxon>
        <taxon>Pterygota</taxon>
        <taxon>Neoptera</taxon>
        <taxon>Endopterygota</taxon>
        <taxon>Hymenoptera</taxon>
        <taxon>Apocrita</taxon>
        <taxon>Aculeata</taxon>
        <taxon>Apoidea</taxon>
        <taxon>Anthophila</taxon>
        <taxon>Halictidae</taxon>
        <taxon>Rophitinae</taxon>
        <taxon>Dufourea</taxon>
    </lineage>
</organism>
<accession>A0A154PRV2</accession>
<dbReference type="Proteomes" id="UP000076502">
    <property type="component" value="Unassembled WGS sequence"/>
</dbReference>
<dbReference type="InterPro" id="IPR009057">
    <property type="entry name" value="Homeodomain-like_sf"/>
</dbReference>
<sequence length="245" mass="27906">MEENNAHFRHLMLFFYQKGKNFTQAANKICAVYGEGAVAERTVRKWFARFEAGDFNLKDQERPGRPSTTDEDQIKTLIANNPRYTTRKLAEMLNMSKYTIHEHFVKLGFINQKYCSQLDELKTAIEQKRPEIANRKGVVFHQDNALPHVSLITRQKLLELGWDVLPHPPYSPDLAPSDFHLFRSLQNSLNTFTTGDTNVMPSAGQTLFAGDTHVVSLVGQSLLAGDTHVVPLIGQYHWQANCKTF</sequence>
<dbReference type="GO" id="GO:0003690">
    <property type="term" value="F:double-stranded DNA binding"/>
    <property type="evidence" value="ECO:0007669"/>
    <property type="project" value="TreeGrafter"/>
</dbReference>
<dbReference type="GO" id="GO:0000729">
    <property type="term" value="P:DNA double-strand break processing"/>
    <property type="evidence" value="ECO:0007669"/>
    <property type="project" value="TreeGrafter"/>
</dbReference>
<dbReference type="OrthoDB" id="10032414at2759"/>
<dbReference type="GO" id="GO:0000793">
    <property type="term" value="C:condensed chromosome"/>
    <property type="evidence" value="ECO:0007669"/>
    <property type="project" value="TreeGrafter"/>
</dbReference>
<keyword evidence="3" id="KW-0489">Methyltransferase</keyword>
<dbReference type="EMBL" id="KQ435094">
    <property type="protein sequence ID" value="KZC14621.1"/>
    <property type="molecule type" value="Genomic_DNA"/>
</dbReference>
<dbReference type="Pfam" id="PF17906">
    <property type="entry name" value="HTH_48"/>
    <property type="match status" value="1"/>
</dbReference>
<dbReference type="GO" id="GO:0005634">
    <property type="term" value="C:nucleus"/>
    <property type="evidence" value="ECO:0007669"/>
    <property type="project" value="UniProtKB-SubCell"/>
</dbReference>
<dbReference type="GO" id="GO:0046975">
    <property type="term" value="F:histone H3K36 methyltransferase activity"/>
    <property type="evidence" value="ECO:0007669"/>
    <property type="project" value="TreeGrafter"/>
</dbReference>
<dbReference type="GO" id="GO:0031297">
    <property type="term" value="P:replication fork processing"/>
    <property type="evidence" value="ECO:0007669"/>
    <property type="project" value="TreeGrafter"/>
</dbReference>
<dbReference type="Gene3D" id="3.30.420.10">
    <property type="entry name" value="Ribonuclease H-like superfamily/Ribonuclease H"/>
    <property type="match status" value="1"/>
</dbReference>
<protein>
    <submittedName>
        <fullName evidence="3">Histone-lysine N-methyltransferase SETMAR</fullName>
    </submittedName>
</protein>
<dbReference type="InterPro" id="IPR036397">
    <property type="entry name" value="RNaseH_sf"/>
</dbReference>
<dbReference type="AlphaFoldDB" id="A0A154PRV2"/>
<feature type="domain" description="Mos1 transposase HTH" evidence="2">
    <location>
        <begin position="7"/>
        <end position="54"/>
    </location>
</feature>
<reference evidence="3 4" key="1">
    <citation type="submission" date="2015-07" db="EMBL/GenBank/DDBJ databases">
        <title>The genome of Dufourea novaeangliae.</title>
        <authorList>
            <person name="Pan H."/>
            <person name="Kapheim K."/>
        </authorList>
    </citation>
    <scope>NUCLEOTIDE SEQUENCE [LARGE SCALE GENOMIC DNA]</scope>
    <source>
        <strain evidence="3">0120121106</strain>
        <tissue evidence="3">Whole body</tissue>
    </source>
</reference>
<dbReference type="GO" id="GO:0006303">
    <property type="term" value="P:double-strand break repair via nonhomologous end joining"/>
    <property type="evidence" value="ECO:0007669"/>
    <property type="project" value="TreeGrafter"/>
</dbReference>
<dbReference type="GO" id="GO:0000014">
    <property type="term" value="F:single-stranded DNA endodeoxyribonuclease activity"/>
    <property type="evidence" value="ECO:0007669"/>
    <property type="project" value="TreeGrafter"/>
</dbReference>
<comment type="subcellular location">
    <subcellularLocation>
        <location evidence="1">Nucleus</location>
    </subcellularLocation>
</comment>
<dbReference type="SUPFAM" id="SSF46689">
    <property type="entry name" value="Homeodomain-like"/>
    <property type="match status" value="1"/>
</dbReference>
<dbReference type="PANTHER" id="PTHR46060:SF2">
    <property type="entry name" value="HISTONE-LYSINE N-METHYLTRANSFERASE SETMAR"/>
    <property type="match status" value="1"/>
</dbReference>
<dbReference type="PANTHER" id="PTHR46060">
    <property type="entry name" value="MARINER MOS1 TRANSPOSASE-LIKE PROTEIN"/>
    <property type="match status" value="1"/>
</dbReference>
<dbReference type="GO" id="GO:0042800">
    <property type="term" value="F:histone H3K4 methyltransferase activity"/>
    <property type="evidence" value="ECO:0007669"/>
    <property type="project" value="TreeGrafter"/>
</dbReference>
<dbReference type="GO" id="GO:0003697">
    <property type="term" value="F:single-stranded DNA binding"/>
    <property type="evidence" value="ECO:0007669"/>
    <property type="project" value="TreeGrafter"/>
</dbReference>
<evidence type="ECO:0000313" key="3">
    <source>
        <dbReference type="EMBL" id="KZC14621.1"/>
    </source>
</evidence>
<evidence type="ECO:0000259" key="2">
    <source>
        <dbReference type="Pfam" id="PF17906"/>
    </source>
</evidence>
<keyword evidence="4" id="KW-1185">Reference proteome</keyword>
<proteinExistence type="predicted"/>